<name>A0A8X6F9M0_TRICU</name>
<accession>A0A8X6F9M0</accession>
<sequence length="92" mass="10824">MLTVHTMFPVKRSKNPRKCEVVEISKEQHVANHLKYYQNFSSQRLFSQERVRNSEEDFASHSVAIVNKEVERYSVGLVQQSTTSQMKKNKYC</sequence>
<gene>
    <name evidence="1" type="ORF">TNCT_670581</name>
</gene>
<dbReference type="AlphaFoldDB" id="A0A8X6F9M0"/>
<protein>
    <submittedName>
        <fullName evidence="1">Uncharacterized protein</fullName>
    </submittedName>
</protein>
<evidence type="ECO:0000313" key="2">
    <source>
        <dbReference type="Proteomes" id="UP000887116"/>
    </source>
</evidence>
<proteinExistence type="predicted"/>
<keyword evidence="2" id="KW-1185">Reference proteome</keyword>
<reference evidence="1" key="1">
    <citation type="submission" date="2020-07" db="EMBL/GenBank/DDBJ databases">
        <title>Multicomponent nature underlies the extraordinary mechanical properties of spider dragline silk.</title>
        <authorList>
            <person name="Kono N."/>
            <person name="Nakamura H."/>
            <person name="Mori M."/>
            <person name="Yoshida Y."/>
            <person name="Ohtoshi R."/>
            <person name="Malay A.D."/>
            <person name="Moran D.A.P."/>
            <person name="Tomita M."/>
            <person name="Numata K."/>
            <person name="Arakawa K."/>
        </authorList>
    </citation>
    <scope>NUCLEOTIDE SEQUENCE</scope>
</reference>
<organism evidence="1 2">
    <name type="scientific">Trichonephila clavata</name>
    <name type="common">Joro spider</name>
    <name type="synonym">Nephila clavata</name>
    <dbReference type="NCBI Taxonomy" id="2740835"/>
    <lineage>
        <taxon>Eukaryota</taxon>
        <taxon>Metazoa</taxon>
        <taxon>Ecdysozoa</taxon>
        <taxon>Arthropoda</taxon>
        <taxon>Chelicerata</taxon>
        <taxon>Arachnida</taxon>
        <taxon>Araneae</taxon>
        <taxon>Araneomorphae</taxon>
        <taxon>Entelegynae</taxon>
        <taxon>Araneoidea</taxon>
        <taxon>Nephilidae</taxon>
        <taxon>Trichonephila</taxon>
    </lineage>
</organism>
<dbReference type="EMBL" id="BMAO01011367">
    <property type="protein sequence ID" value="GFQ73139.1"/>
    <property type="molecule type" value="Genomic_DNA"/>
</dbReference>
<dbReference type="Proteomes" id="UP000887116">
    <property type="component" value="Unassembled WGS sequence"/>
</dbReference>
<evidence type="ECO:0000313" key="1">
    <source>
        <dbReference type="EMBL" id="GFQ73139.1"/>
    </source>
</evidence>
<comment type="caution">
    <text evidence="1">The sequence shown here is derived from an EMBL/GenBank/DDBJ whole genome shotgun (WGS) entry which is preliminary data.</text>
</comment>